<comment type="caution">
    <text evidence="3">The sequence shown here is derived from an EMBL/GenBank/DDBJ whole genome shotgun (WGS) entry which is preliminary data.</text>
</comment>
<proteinExistence type="predicted"/>
<dbReference type="GO" id="GO:0016787">
    <property type="term" value="F:hydrolase activity"/>
    <property type="evidence" value="ECO:0007669"/>
    <property type="project" value="UniProtKB-KW"/>
</dbReference>
<dbReference type="EMBL" id="JAUJEA010000013">
    <property type="protein sequence ID" value="MDN5204766.1"/>
    <property type="molecule type" value="Genomic_DNA"/>
</dbReference>
<sequence>MNWQLAGLRNTPPKNYQVINIKDFGVENNGRKDVSPALKEAIESLEGRSGIVYFPKGIYYFESTIHLSDSVVLKGSSSQKTLLRFNFGGGGNAINAQGTTEESVRIIGDIKIGSDFVNVENTTVFKIGDYIKITQQDDHLIASDWALGTVGQIARIRDIQENKLILSSRIRLDYVTMNDLRAQKINPIVAVGIECLKIERLDQTSRETSNINFKYAAESWVKGVESERCNFAHVAITKSTNISVTGSYFHNAFNYGTGGKAYGVVAQYTSGECLIENNVFEHLRHAMLVQAGANGNVFGYNYSIDPYWSTILVPKHEAGDIVLHGNYPYANLFEGNIAQNIVIDDSHDYNGPNNTFFRNRAELYGIVMKGNPASNNQNFIGNEITNKDELRGLFRIKGLDHFLFANNVKGQVDEQESRQLSDTSYYLARKPFFLGDHQWPSIGSPNVMNTHINPAKARYAFQSHYTICNERENALQVDPKKINDDAVRLFPNPVTDRFHIQANKFLEPPIAMTIEDAMGHRIYQDVLTNQQNTIDISAFPKGWYIVKLRLKGSPTLIKRIIVR</sequence>
<dbReference type="RefSeq" id="WP_346754790.1">
    <property type="nucleotide sequence ID" value="NZ_JAUJEA010000013.1"/>
</dbReference>
<dbReference type="InterPro" id="IPR012334">
    <property type="entry name" value="Pectin_lyas_fold"/>
</dbReference>
<evidence type="ECO:0000259" key="1">
    <source>
        <dbReference type="Pfam" id="PF12708"/>
    </source>
</evidence>
<reference evidence="3" key="1">
    <citation type="submission" date="2023-06" db="EMBL/GenBank/DDBJ databases">
        <title>Genomic of Parafulvivirga corallium.</title>
        <authorList>
            <person name="Wang G."/>
        </authorList>
    </citation>
    <scope>NUCLEOTIDE SEQUENCE</scope>
    <source>
        <strain evidence="3">BMA10</strain>
    </source>
</reference>
<dbReference type="Proteomes" id="UP001172082">
    <property type="component" value="Unassembled WGS sequence"/>
</dbReference>
<accession>A0ABT8KVF7</accession>
<feature type="domain" description="Rhamnogalacturonase A/B/Epimerase-like pectate lyase" evidence="1">
    <location>
        <begin position="19"/>
        <end position="102"/>
    </location>
</feature>
<dbReference type="Pfam" id="PF18962">
    <property type="entry name" value="Por_Secre_tail"/>
    <property type="match status" value="1"/>
</dbReference>
<feature type="domain" description="Secretion system C-terminal sorting" evidence="2">
    <location>
        <begin position="489"/>
        <end position="562"/>
    </location>
</feature>
<keyword evidence="4" id="KW-1185">Reference proteome</keyword>
<evidence type="ECO:0000313" key="4">
    <source>
        <dbReference type="Proteomes" id="UP001172082"/>
    </source>
</evidence>
<dbReference type="Gene3D" id="2.160.20.10">
    <property type="entry name" value="Single-stranded right-handed beta-helix, Pectin lyase-like"/>
    <property type="match status" value="1"/>
</dbReference>
<dbReference type="Pfam" id="PF12708">
    <property type="entry name" value="Pect-lyase_RHGA_epim"/>
    <property type="match status" value="1"/>
</dbReference>
<dbReference type="SUPFAM" id="SSF51126">
    <property type="entry name" value="Pectin lyase-like"/>
    <property type="match status" value="1"/>
</dbReference>
<evidence type="ECO:0000313" key="3">
    <source>
        <dbReference type="EMBL" id="MDN5204766.1"/>
    </source>
</evidence>
<dbReference type="InterPro" id="IPR026444">
    <property type="entry name" value="Secre_tail"/>
</dbReference>
<dbReference type="NCBIfam" id="TIGR04183">
    <property type="entry name" value="Por_Secre_tail"/>
    <property type="match status" value="1"/>
</dbReference>
<gene>
    <name evidence="3" type="ORF">QQ008_25475</name>
</gene>
<dbReference type="InterPro" id="IPR024535">
    <property type="entry name" value="RHGA/B-epi-like_pectate_lyase"/>
</dbReference>
<dbReference type="InterPro" id="IPR011050">
    <property type="entry name" value="Pectin_lyase_fold/virulence"/>
</dbReference>
<keyword evidence="3" id="KW-0378">Hydrolase</keyword>
<protein>
    <submittedName>
        <fullName evidence="3">Glycosyl hydrolase family 28-related protein</fullName>
    </submittedName>
</protein>
<organism evidence="3 4">
    <name type="scientific">Splendidivirga corallicola</name>
    <dbReference type="NCBI Taxonomy" id="3051826"/>
    <lineage>
        <taxon>Bacteria</taxon>
        <taxon>Pseudomonadati</taxon>
        <taxon>Bacteroidota</taxon>
        <taxon>Cytophagia</taxon>
        <taxon>Cytophagales</taxon>
        <taxon>Splendidivirgaceae</taxon>
        <taxon>Splendidivirga</taxon>
    </lineage>
</organism>
<evidence type="ECO:0000259" key="2">
    <source>
        <dbReference type="Pfam" id="PF18962"/>
    </source>
</evidence>
<name>A0ABT8KVF7_9BACT</name>